<reference evidence="1 2" key="1">
    <citation type="submission" date="2016-10" db="EMBL/GenBank/DDBJ databases">
        <authorList>
            <person name="de Groot N.N."/>
        </authorList>
    </citation>
    <scope>NUCLEOTIDE SEQUENCE [LARGE SCALE GENOMIC DNA]</scope>
    <source>
        <strain evidence="1 2">ATCC 35958</strain>
    </source>
</reference>
<dbReference type="OrthoDB" id="8775588at2"/>
<evidence type="ECO:0000313" key="2">
    <source>
        <dbReference type="Proteomes" id="UP000199766"/>
    </source>
</evidence>
<organism evidence="1 2">
    <name type="scientific">Giesbergeria anulus</name>
    <dbReference type="NCBI Taxonomy" id="180197"/>
    <lineage>
        <taxon>Bacteria</taxon>
        <taxon>Pseudomonadati</taxon>
        <taxon>Pseudomonadota</taxon>
        <taxon>Betaproteobacteria</taxon>
        <taxon>Burkholderiales</taxon>
        <taxon>Comamonadaceae</taxon>
        <taxon>Giesbergeria</taxon>
    </lineage>
</organism>
<dbReference type="RefSeq" id="WP_091459418.1">
    <property type="nucleotide sequence ID" value="NZ_FOGD01000028.1"/>
</dbReference>
<dbReference type="Proteomes" id="UP000199766">
    <property type="component" value="Unassembled WGS sequence"/>
</dbReference>
<accession>A0A1H9SY93</accession>
<proteinExistence type="predicted"/>
<keyword evidence="2" id="KW-1185">Reference proteome</keyword>
<dbReference type="EMBL" id="FOGD01000028">
    <property type="protein sequence ID" value="SER89797.1"/>
    <property type="molecule type" value="Genomic_DNA"/>
</dbReference>
<sequence>MQSVQFIADENNTRIFAVVPIKLYEALVEGQEEPIEIHSKSRLLSADGRYVFFLNAEPNAKFDVLQLVDLLKRLGTKNIAIAQRAQTLDKFEHGQILNGLDPMLRTFFLSKDSPYRNTMQANNELVEALVETGIFQHTVAKFDAWYRPVKSLKINQRALDAFIEKHGPLPKHQKIDASEFM</sequence>
<evidence type="ECO:0000313" key="1">
    <source>
        <dbReference type="EMBL" id="SER89797.1"/>
    </source>
</evidence>
<name>A0A1H9SY93_9BURK</name>
<dbReference type="AlphaFoldDB" id="A0A1H9SY93"/>
<gene>
    <name evidence="1" type="ORF">SAMN02982919_03249</name>
</gene>
<protein>
    <submittedName>
        <fullName evidence="1">Uncharacterized protein</fullName>
    </submittedName>
</protein>